<evidence type="ECO:0000256" key="3">
    <source>
        <dbReference type="ARBA" id="ARBA00022692"/>
    </source>
</evidence>
<evidence type="ECO:0000256" key="7">
    <source>
        <dbReference type="PIRNR" id="PIRNR031032"/>
    </source>
</evidence>
<accession>A0A4P7NDN5</accession>
<comment type="similarity">
    <text evidence="2">Belongs to the TMEM97/sigma-2 receptor family.</text>
</comment>
<sequence>MTFKSRGVVDKVWLGWFILQIIVTPLIDGLPFYPKWLYATPDSPLYFLQRIHELYVTTYRDLIVTEWHSPVPVRPWVRLCTYIEMAFQLPTSLYAVLRLRKGRGTSGGDELLLLVYAFNVFFSTLLCAHDVYHWDEKLYTMAEKHFIVGGIYGSWMLIPFAMFVDMYLRLYARVSTSDIAKKTK</sequence>
<evidence type="ECO:0000256" key="6">
    <source>
        <dbReference type="ARBA" id="ARBA00023136"/>
    </source>
</evidence>
<keyword evidence="6 7" id="KW-0472">Membrane</keyword>
<feature type="transmembrane region" description="Helical" evidence="7">
    <location>
        <begin position="76"/>
        <end position="99"/>
    </location>
</feature>
<keyword evidence="5 7" id="KW-1133">Transmembrane helix</keyword>
<name>A0A4P7NDN5_PYROR</name>
<dbReference type="PANTHER" id="PTHR31204:SF1">
    <property type="entry name" value="SIGMA INTRACELLULAR RECEPTOR 2"/>
    <property type="match status" value="1"/>
</dbReference>
<comment type="subcellular location">
    <subcellularLocation>
        <location evidence="1">Endoplasmic reticulum membrane</location>
        <topology evidence="1">Multi-pass membrane protein</topology>
    </subcellularLocation>
</comment>
<dbReference type="Proteomes" id="UP000294847">
    <property type="component" value="Chromosome 3"/>
</dbReference>
<dbReference type="EMBL" id="CP034206">
    <property type="protein sequence ID" value="QBZ59224.1"/>
    <property type="molecule type" value="Genomic_DNA"/>
</dbReference>
<evidence type="ECO:0000256" key="4">
    <source>
        <dbReference type="ARBA" id="ARBA00022824"/>
    </source>
</evidence>
<dbReference type="GO" id="GO:0005789">
    <property type="term" value="C:endoplasmic reticulum membrane"/>
    <property type="evidence" value="ECO:0007669"/>
    <property type="project" value="UniProtKB-SubCell"/>
</dbReference>
<dbReference type="InterPro" id="IPR051987">
    <property type="entry name" value="Sigma-2_receptor-like"/>
</dbReference>
<dbReference type="InterPro" id="IPR016964">
    <property type="entry name" value="Sigma2_recept"/>
</dbReference>
<evidence type="ECO:0000256" key="2">
    <source>
        <dbReference type="ARBA" id="ARBA00009096"/>
    </source>
</evidence>
<dbReference type="InterPro" id="IPR033118">
    <property type="entry name" value="EXPERA"/>
</dbReference>
<protein>
    <recommendedName>
        <fullName evidence="7">Efficient mitochondria targeting-associated protein 19</fullName>
    </recommendedName>
</protein>
<dbReference type="AlphaFoldDB" id="A0A4P7NDN5"/>
<dbReference type="PANTHER" id="PTHR31204">
    <property type="entry name" value="SIGMA INTRACELLULAR RECEPTOR 2"/>
    <property type="match status" value="1"/>
</dbReference>
<evidence type="ECO:0000313" key="9">
    <source>
        <dbReference type="Proteomes" id="UP000294847"/>
    </source>
</evidence>
<keyword evidence="3 7" id="KW-0812">Transmembrane</keyword>
<organism evidence="8 9">
    <name type="scientific">Pyricularia oryzae</name>
    <name type="common">Rice blast fungus</name>
    <name type="synonym">Magnaporthe oryzae</name>
    <dbReference type="NCBI Taxonomy" id="318829"/>
    <lineage>
        <taxon>Eukaryota</taxon>
        <taxon>Fungi</taxon>
        <taxon>Dikarya</taxon>
        <taxon>Ascomycota</taxon>
        <taxon>Pezizomycotina</taxon>
        <taxon>Sordariomycetes</taxon>
        <taxon>Sordariomycetidae</taxon>
        <taxon>Magnaporthales</taxon>
        <taxon>Pyriculariaceae</taxon>
        <taxon>Pyricularia</taxon>
    </lineage>
</organism>
<evidence type="ECO:0000256" key="1">
    <source>
        <dbReference type="ARBA" id="ARBA00004477"/>
    </source>
</evidence>
<feature type="transmembrane region" description="Helical" evidence="7">
    <location>
        <begin position="146"/>
        <end position="168"/>
    </location>
</feature>
<evidence type="ECO:0000313" key="8">
    <source>
        <dbReference type="EMBL" id="QBZ59224.1"/>
    </source>
</evidence>
<feature type="transmembrane region" description="Helical" evidence="7">
    <location>
        <begin position="12"/>
        <end position="33"/>
    </location>
</feature>
<gene>
    <name evidence="8" type="ORF">PoMZ_04185</name>
</gene>
<keyword evidence="4 7" id="KW-0256">Endoplasmic reticulum</keyword>
<proteinExistence type="inferred from homology"/>
<dbReference type="Pfam" id="PF05241">
    <property type="entry name" value="EBP"/>
    <property type="match status" value="1"/>
</dbReference>
<dbReference type="PROSITE" id="PS51751">
    <property type="entry name" value="EXPERA"/>
    <property type="match status" value="1"/>
</dbReference>
<feature type="transmembrane region" description="Helical" evidence="7">
    <location>
        <begin position="111"/>
        <end position="134"/>
    </location>
</feature>
<evidence type="ECO:0000256" key="5">
    <source>
        <dbReference type="ARBA" id="ARBA00022989"/>
    </source>
</evidence>
<dbReference type="PIRSF" id="PIRSF031032">
    <property type="entry name" value="TMP_97_prd"/>
    <property type="match status" value="1"/>
</dbReference>
<reference evidence="8 9" key="1">
    <citation type="journal article" date="2019" name="Mol. Biol. Evol.">
        <title>Blast fungal genomes show frequent chromosomal changes, gene gains and losses, and effector gene turnover.</title>
        <authorList>
            <person name="Gomez Luciano L.B."/>
            <person name="Jason Tsai I."/>
            <person name="Chuma I."/>
            <person name="Tosa Y."/>
            <person name="Chen Y.H."/>
            <person name="Li J.Y."/>
            <person name="Li M.Y."/>
            <person name="Jade Lu M.Y."/>
            <person name="Nakayashiki H."/>
            <person name="Li W.H."/>
        </authorList>
    </citation>
    <scope>NUCLEOTIDE SEQUENCE [LARGE SCALE GENOMIC DNA]</scope>
    <source>
        <strain evidence="8">MZ5-1-6</strain>
    </source>
</reference>